<dbReference type="EMBL" id="HG518323">
    <property type="protein sequence ID" value="CDI10175.1"/>
    <property type="molecule type" value="Genomic_DNA"/>
</dbReference>
<gene>
    <name evidence="2" type="ORF">BN877_II0375</name>
</gene>
<feature type="region of interest" description="Disordered" evidence="1">
    <location>
        <begin position="123"/>
        <end position="156"/>
    </location>
</feature>
<evidence type="ECO:0000313" key="3">
    <source>
        <dbReference type="Proteomes" id="UP000016944"/>
    </source>
</evidence>
<proteinExistence type="predicted"/>
<evidence type="ECO:0000256" key="1">
    <source>
        <dbReference type="SAM" id="MobiDB-lite"/>
    </source>
</evidence>
<organism evidence="2 3">
    <name type="scientific">Agrobacterium pusense</name>
    <dbReference type="NCBI Taxonomy" id="648995"/>
    <lineage>
        <taxon>Bacteria</taxon>
        <taxon>Pseudomonadati</taxon>
        <taxon>Pseudomonadota</taxon>
        <taxon>Alphaproteobacteria</taxon>
        <taxon>Hyphomicrobiales</taxon>
        <taxon>Rhizobiaceae</taxon>
        <taxon>Rhizobium/Agrobacterium group</taxon>
        <taxon>Agrobacterium</taxon>
    </lineage>
</organism>
<dbReference type="AlphaFoldDB" id="U4PYI4"/>
<protein>
    <submittedName>
        <fullName evidence="2">Uncharacterized protein</fullName>
    </submittedName>
</protein>
<name>U4PYI4_9HYPH</name>
<dbReference type="HOGENOM" id="CLU_1685188_0_0_5"/>
<dbReference type="Proteomes" id="UP000016944">
    <property type="component" value="Chromosome II"/>
</dbReference>
<reference evidence="2 3" key="1">
    <citation type="journal article" date="2013" name="Genome Announc.">
        <title>Complete Genome Sequence of the Sesbania Symbiont and Rice Growth-Promoting Endophyte Rhizobium sp. Strain IRBG74.</title>
        <authorList>
            <person name="Crook M.B."/>
            <person name="Mitra S."/>
            <person name="Ane J.M."/>
            <person name="Sadowsky M.J."/>
            <person name="Gyaneshwar P."/>
        </authorList>
    </citation>
    <scope>NUCLEOTIDE SEQUENCE [LARGE SCALE GENOMIC DNA]</scope>
    <source>
        <strain evidence="2 3">IRBG74</strain>
    </source>
</reference>
<evidence type="ECO:0000313" key="2">
    <source>
        <dbReference type="EMBL" id="CDI10175.1"/>
    </source>
</evidence>
<accession>U4PYI4</accession>
<dbReference type="KEGG" id="rir:BN877_II0375"/>
<sequence>MAVVSGSARWRRSPLCIFARRKGGGYRRLDYLPRIQRCPLDYGPDDRCNGRRPHLGYVALALAKAVQAKAAHEENLIKFSLLVVYHHIHGRYACPWRRYPLVRCRRATRKRGRGHVTRRSLQIDPAGTPSRRFALPSSGMQGKATGAVAAGSAKFR</sequence>